<protein>
    <submittedName>
        <fullName evidence="3">Transcriptional regulator, AbrB family</fullName>
    </submittedName>
</protein>
<organism evidence="3 4">
    <name type="scientific">Clostridioides difficile NAP08</name>
    <dbReference type="NCBI Taxonomy" id="525259"/>
    <lineage>
        <taxon>Bacteria</taxon>
        <taxon>Bacillati</taxon>
        <taxon>Bacillota</taxon>
        <taxon>Clostridia</taxon>
        <taxon>Peptostreptococcales</taxon>
        <taxon>Peptostreptococcaceae</taxon>
        <taxon>Clostridioides</taxon>
    </lineage>
</organism>
<dbReference type="AlphaFoldDB" id="D5Q825"/>
<name>D5Q825_CLODI</name>
<dbReference type="Gene3D" id="1.10.260.40">
    <property type="entry name" value="lambda repressor-like DNA-binding domains"/>
    <property type="match status" value="1"/>
</dbReference>
<dbReference type="SMART" id="SM00966">
    <property type="entry name" value="SpoVT_AbrB"/>
    <property type="match status" value="1"/>
</dbReference>
<dbReference type="SMART" id="SM00530">
    <property type="entry name" value="HTH_XRE"/>
    <property type="match status" value="1"/>
</dbReference>
<proteinExistence type="predicted"/>
<dbReference type="Pfam" id="PF04014">
    <property type="entry name" value="MazE_antitoxin"/>
    <property type="match status" value="1"/>
</dbReference>
<accession>D5Q825</accession>
<dbReference type="HOGENOM" id="CLU_133814_0_0_9"/>
<evidence type="ECO:0000313" key="3">
    <source>
        <dbReference type="EMBL" id="EFH05935.1"/>
    </source>
</evidence>
<comment type="caution">
    <text evidence="3">The sequence shown here is derived from an EMBL/GenBank/DDBJ whole genome shotgun (WGS) entry which is preliminary data.</text>
</comment>
<dbReference type="PROSITE" id="PS50943">
    <property type="entry name" value="HTH_CROC1"/>
    <property type="match status" value="1"/>
</dbReference>
<dbReference type="CDD" id="cd00093">
    <property type="entry name" value="HTH_XRE"/>
    <property type="match status" value="1"/>
</dbReference>
<evidence type="ECO:0000256" key="1">
    <source>
        <dbReference type="ARBA" id="ARBA00023125"/>
    </source>
</evidence>
<keyword evidence="1" id="KW-0238">DNA-binding</keyword>
<dbReference type="PANTHER" id="PTHR46558:SF11">
    <property type="entry name" value="HTH-TYPE TRANSCRIPTIONAL REGULATOR XRE"/>
    <property type="match status" value="1"/>
</dbReference>
<dbReference type="InterPro" id="IPR037914">
    <property type="entry name" value="SpoVT-AbrB_sf"/>
</dbReference>
<dbReference type="InterPro" id="IPR007159">
    <property type="entry name" value="SpoVT-AbrB_dom"/>
</dbReference>
<evidence type="ECO:0000313" key="4">
    <source>
        <dbReference type="Proteomes" id="UP000003227"/>
    </source>
</evidence>
<dbReference type="NCBIfam" id="TIGR01439">
    <property type="entry name" value="lp_hng_hel_AbrB"/>
    <property type="match status" value="1"/>
</dbReference>
<dbReference type="InterPro" id="IPR001387">
    <property type="entry name" value="Cro/C1-type_HTH"/>
</dbReference>
<dbReference type="Proteomes" id="UP000003227">
    <property type="component" value="Unassembled WGS sequence"/>
</dbReference>
<dbReference type="Pfam" id="PF01381">
    <property type="entry name" value="HTH_3"/>
    <property type="match status" value="1"/>
</dbReference>
<sequence>MKNMINENLKSLRKIHQYTQEELAEKLNVSRQSIAKWESGESIPDIGSCIKLAKLYNVKLDDLVNHSEEKTGIIVPPKGKFFFGAVVVGERGQIVIPKEAREVFNINAGDKLLVLGDEERGLGIVHQRDLINFIGHVGVVPKEE</sequence>
<feature type="domain" description="HTH cro/C1-type" evidence="2">
    <location>
        <begin position="9"/>
        <end position="63"/>
    </location>
</feature>
<dbReference type="GO" id="GO:0003677">
    <property type="term" value="F:DNA binding"/>
    <property type="evidence" value="ECO:0007669"/>
    <property type="project" value="UniProtKB-KW"/>
</dbReference>
<dbReference type="PANTHER" id="PTHR46558">
    <property type="entry name" value="TRACRIPTIONAL REGULATORY PROTEIN-RELATED-RELATED"/>
    <property type="match status" value="1"/>
</dbReference>
<evidence type="ECO:0000259" key="2">
    <source>
        <dbReference type="PROSITE" id="PS50943"/>
    </source>
</evidence>
<dbReference type="SUPFAM" id="SSF47413">
    <property type="entry name" value="lambda repressor-like DNA-binding domains"/>
    <property type="match status" value="1"/>
</dbReference>
<dbReference type="Gene3D" id="2.10.260.10">
    <property type="match status" value="1"/>
</dbReference>
<dbReference type="SUPFAM" id="SSF89447">
    <property type="entry name" value="AbrB/MazE/MraZ-like"/>
    <property type="match status" value="1"/>
</dbReference>
<reference evidence="3 4" key="1">
    <citation type="submission" date="2010-05" db="EMBL/GenBank/DDBJ databases">
        <authorList>
            <person name="Qin X."/>
            <person name="Bachman B."/>
            <person name="Battles P."/>
            <person name="Bell A."/>
            <person name="Bess C."/>
            <person name="Bickham C."/>
            <person name="Chaboub L."/>
            <person name="Chen D."/>
            <person name="Coyle M."/>
            <person name="Deiros D.R."/>
            <person name="Dinh H."/>
            <person name="Forbes L."/>
            <person name="Fowler G."/>
            <person name="Francisco L."/>
            <person name="Fu Q."/>
            <person name="Gubbala S."/>
            <person name="Hale W."/>
            <person name="Han Y."/>
            <person name="Hemphill L."/>
            <person name="Highlander S.K."/>
            <person name="Hirani K."/>
            <person name="Hogues M."/>
            <person name="Jackson L."/>
            <person name="Jakkamsetti A."/>
            <person name="Javaid M."/>
            <person name="Jiang H."/>
            <person name="Korchina V."/>
            <person name="Kovar C."/>
            <person name="Lara F."/>
            <person name="Lee S."/>
            <person name="Mata R."/>
            <person name="Mathew T."/>
            <person name="Moen C."/>
            <person name="Morales K."/>
            <person name="Munidasa M."/>
            <person name="Nazareth L."/>
            <person name="Ngo R."/>
            <person name="Nguyen L."/>
            <person name="Okwuonu G."/>
            <person name="Ongeri F."/>
            <person name="Patil S."/>
            <person name="Petrosino J."/>
            <person name="Pham C."/>
            <person name="Pham P."/>
            <person name="Pu L.-L."/>
            <person name="Puazo M."/>
            <person name="Raj R."/>
            <person name="Reid J."/>
            <person name="Rouhana J."/>
            <person name="Saada N."/>
            <person name="Shang Y."/>
            <person name="Simmons D."/>
            <person name="Thornton R."/>
            <person name="Warren J."/>
            <person name="Weissenberger G."/>
            <person name="Zhang J."/>
            <person name="Zhang L."/>
            <person name="Zhou C."/>
            <person name="Zhu D."/>
            <person name="Muzny D."/>
            <person name="Worley K."/>
            <person name="Gibbs R."/>
        </authorList>
    </citation>
    <scope>NUCLEOTIDE SEQUENCE [LARGE SCALE GENOMIC DNA]</scope>
    <source>
        <strain evidence="3 4">NAP08</strain>
    </source>
</reference>
<dbReference type="InterPro" id="IPR010982">
    <property type="entry name" value="Lambda_DNA-bd_dom_sf"/>
</dbReference>
<dbReference type="EMBL" id="ADNX01000081">
    <property type="protein sequence ID" value="EFH05935.1"/>
    <property type="molecule type" value="Genomic_DNA"/>
</dbReference>
<gene>
    <name evidence="3" type="ORF">HMPREF0220_3059</name>
</gene>